<proteinExistence type="predicted"/>
<organism evidence="3 4">
    <name type="scientific">Telluria aromaticivorans</name>
    <dbReference type="NCBI Taxonomy" id="2725995"/>
    <lineage>
        <taxon>Bacteria</taxon>
        <taxon>Pseudomonadati</taxon>
        <taxon>Pseudomonadota</taxon>
        <taxon>Betaproteobacteria</taxon>
        <taxon>Burkholderiales</taxon>
        <taxon>Oxalobacteraceae</taxon>
        <taxon>Telluria group</taxon>
        <taxon>Telluria</taxon>
    </lineage>
</organism>
<feature type="domain" description="Ice-binding protein C-terminal" evidence="2">
    <location>
        <begin position="166"/>
        <end position="191"/>
    </location>
</feature>
<dbReference type="EMBL" id="JABAIV010000003">
    <property type="protein sequence ID" value="NNG23217.1"/>
    <property type="molecule type" value="Genomic_DNA"/>
</dbReference>
<sequence length="192" mass="20152">MAAHTSAHAQITVYTNCDAFLGAVVNPGVDTYDDLLVEMYAPSLNRTAGAYNYTVSAGEGIYGAGEGGDGWLSTNSPYDRIAFNNFSSVVYALGGEFFGSNLLGRFTPGTTIILTALNGTSATYVLPESETGSFVGFVFSSPLNSVVVGTFGEGYWPTANNLVLAAVPEPGSYGMMLAGIGVLGWLARRRRT</sequence>
<dbReference type="AlphaFoldDB" id="A0A7Y2NYV2"/>
<keyword evidence="1" id="KW-1133">Transmembrane helix</keyword>
<evidence type="ECO:0000313" key="4">
    <source>
        <dbReference type="Proteomes" id="UP000533905"/>
    </source>
</evidence>
<reference evidence="3 4" key="1">
    <citation type="submission" date="2020-04" db="EMBL/GenBank/DDBJ databases">
        <title>Massilia sp. nov., a cold adapted bacteria isolated from Arctic soil.</title>
        <authorList>
            <person name="Son J."/>
            <person name="Ka J.-O."/>
        </authorList>
    </citation>
    <scope>NUCLEOTIDE SEQUENCE [LARGE SCALE GENOMIC DNA]</scope>
    <source>
        <strain evidence="3 4">ML15P13</strain>
    </source>
</reference>
<keyword evidence="1" id="KW-0812">Transmembrane</keyword>
<gene>
    <name evidence="3" type="ORF">HGB41_09415</name>
</gene>
<comment type="caution">
    <text evidence="3">The sequence shown here is derived from an EMBL/GenBank/DDBJ whole genome shotgun (WGS) entry which is preliminary data.</text>
</comment>
<evidence type="ECO:0000313" key="3">
    <source>
        <dbReference type="EMBL" id="NNG23217.1"/>
    </source>
</evidence>
<keyword evidence="1" id="KW-0472">Membrane</keyword>
<name>A0A7Y2NYV2_9BURK</name>
<evidence type="ECO:0000259" key="2">
    <source>
        <dbReference type="Pfam" id="PF07589"/>
    </source>
</evidence>
<dbReference type="InterPro" id="IPR013424">
    <property type="entry name" value="Ice-binding_C"/>
</dbReference>
<protein>
    <submittedName>
        <fullName evidence="3">PEP-CTERM sorting domain-containing protein</fullName>
    </submittedName>
</protein>
<evidence type="ECO:0000256" key="1">
    <source>
        <dbReference type="SAM" id="Phobius"/>
    </source>
</evidence>
<dbReference type="NCBIfam" id="TIGR02595">
    <property type="entry name" value="PEP_CTERM"/>
    <property type="match status" value="1"/>
</dbReference>
<feature type="transmembrane region" description="Helical" evidence="1">
    <location>
        <begin position="170"/>
        <end position="187"/>
    </location>
</feature>
<dbReference type="Pfam" id="PF07589">
    <property type="entry name" value="PEP-CTERM"/>
    <property type="match status" value="1"/>
</dbReference>
<accession>A0A7Y2NYV2</accession>
<dbReference type="Proteomes" id="UP000533905">
    <property type="component" value="Unassembled WGS sequence"/>
</dbReference>
<keyword evidence="4" id="KW-1185">Reference proteome</keyword>